<gene>
    <name evidence="2" type="ORF">Afe05nite_05170</name>
</gene>
<dbReference type="InterPro" id="IPR043519">
    <property type="entry name" value="NT_sf"/>
</dbReference>
<accession>A0A919IVP2</accession>
<dbReference type="SUPFAM" id="SSF81301">
    <property type="entry name" value="Nucleotidyltransferase"/>
    <property type="match status" value="1"/>
</dbReference>
<comment type="caution">
    <text evidence="2">The sequence shown here is derived from an EMBL/GenBank/DDBJ whole genome shotgun (WGS) entry which is preliminary data.</text>
</comment>
<dbReference type="Pfam" id="PF01909">
    <property type="entry name" value="NTP_transf_2"/>
    <property type="match status" value="1"/>
</dbReference>
<dbReference type="EMBL" id="BOMM01000002">
    <property type="protein sequence ID" value="GIE08677.1"/>
    <property type="molecule type" value="Genomic_DNA"/>
</dbReference>
<dbReference type="Gene3D" id="3.30.460.10">
    <property type="entry name" value="Beta Polymerase, domain 2"/>
    <property type="match status" value="1"/>
</dbReference>
<sequence>MSLSDERLIELALRVAEVPGVVGIVLGGSRARGAHADDSDTDVGLYYRHPLDVDRLDRLAKSIAGPSAVVTAPGGWGPWVDGGGWLKIDGAAVDWIYRDLDRVLASWADAERGKYAFHQQTGHPLGFPDHAYAGELALSRILVDRSGELTALREKLSVFPAKLSESLVAGLWEADFLVALARKAVSRRDSAYVAGCLFRAVGVCAHALHGAAGRWLINEKGAVAAAAGLPGAPERFRERVDAAFGATDGDPLRLSEAIDLVADLVLETADSCAMMMR</sequence>
<organism evidence="2 3">
    <name type="scientific">Paractinoplanes ferrugineus</name>
    <dbReference type="NCBI Taxonomy" id="113564"/>
    <lineage>
        <taxon>Bacteria</taxon>
        <taxon>Bacillati</taxon>
        <taxon>Actinomycetota</taxon>
        <taxon>Actinomycetes</taxon>
        <taxon>Micromonosporales</taxon>
        <taxon>Micromonosporaceae</taxon>
        <taxon>Paractinoplanes</taxon>
    </lineage>
</organism>
<dbReference type="CDD" id="cd05403">
    <property type="entry name" value="NT_KNTase_like"/>
    <property type="match status" value="1"/>
</dbReference>
<dbReference type="RefSeq" id="WP_203815313.1">
    <property type="nucleotide sequence ID" value="NZ_BAAABP010000014.1"/>
</dbReference>
<proteinExistence type="predicted"/>
<dbReference type="AlphaFoldDB" id="A0A919IVP2"/>
<evidence type="ECO:0000313" key="2">
    <source>
        <dbReference type="EMBL" id="GIE08677.1"/>
    </source>
</evidence>
<protein>
    <recommendedName>
        <fullName evidence="1">Polymerase nucleotidyl transferase domain-containing protein</fullName>
    </recommendedName>
</protein>
<evidence type="ECO:0000259" key="1">
    <source>
        <dbReference type="Pfam" id="PF01909"/>
    </source>
</evidence>
<dbReference type="GO" id="GO:0016779">
    <property type="term" value="F:nucleotidyltransferase activity"/>
    <property type="evidence" value="ECO:0007669"/>
    <property type="project" value="InterPro"/>
</dbReference>
<evidence type="ECO:0000313" key="3">
    <source>
        <dbReference type="Proteomes" id="UP000598174"/>
    </source>
</evidence>
<keyword evidence="3" id="KW-1185">Reference proteome</keyword>
<feature type="domain" description="Polymerase nucleotidyl transferase" evidence="1">
    <location>
        <begin position="15"/>
        <end position="61"/>
    </location>
</feature>
<dbReference type="Proteomes" id="UP000598174">
    <property type="component" value="Unassembled WGS sequence"/>
</dbReference>
<dbReference type="InterPro" id="IPR002934">
    <property type="entry name" value="Polymerase_NTP_transf_dom"/>
</dbReference>
<name>A0A919IVP2_9ACTN</name>
<reference evidence="2" key="1">
    <citation type="submission" date="2021-01" db="EMBL/GenBank/DDBJ databases">
        <title>Whole genome shotgun sequence of Actinoplanes ferrugineus NBRC 15555.</title>
        <authorList>
            <person name="Komaki H."/>
            <person name="Tamura T."/>
        </authorList>
    </citation>
    <scope>NUCLEOTIDE SEQUENCE</scope>
    <source>
        <strain evidence="2">NBRC 15555</strain>
    </source>
</reference>